<dbReference type="SMART" id="SM00261">
    <property type="entry name" value="FU"/>
    <property type="match status" value="6"/>
</dbReference>
<dbReference type="InterPro" id="IPR052798">
    <property type="entry name" value="Giardia_VSA"/>
</dbReference>
<feature type="signal peptide" evidence="1">
    <location>
        <begin position="1"/>
        <end position="16"/>
    </location>
</feature>
<evidence type="ECO:0000313" key="3">
    <source>
        <dbReference type="Proteomes" id="UP000239899"/>
    </source>
</evidence>
<dbReference type="AlphaFoldDB" id="A0A2P6TN57"/>
<evidence type="ECO:0000256" key="1">
    <source>
        <dbReference type="SAM" id="SignalP"/>
    </source>
</evidence>
<gene>
    <name evidence="2" type="ORF">C2E21_5507</name>
</gene>
<dbReference type="Proteomes" id="UP000239899">
    <property type="component" value="Unassembled WGS sequence"/>
</dbReference>
<keyword evidence="1" id="KW-0732">Signal</keyword>
<dbReference type="SUPFAM" id="SSF57184">
    <property type="entry name" value="Growth factor receptor domain"/>
    <property type="match status" value="2"/>
</dbReference>
<evidence type="ECO:0000313" key="2">
    <source>
        <dbReference type="EMBL" id="PRW50767.1"/>
    </source>
</evidence>
<keyword evidence="3" id="KW-1185">Reference proteome</keyword>
<protein>
    <submittedName>
        <fullName evidence="2">Serine threonine</fullName>
    </submittedName>
</protein>
<dbReference type="PANTHER" id="PTHR23275:SF100">
    <property type="entry name" value="EGF-LIKE DOMAIN-CONTAINING PROTEIN"/>
    <property type="match status" value="1"/>
</dbReference>
<dbReference type="InterPro" id="IPR006212">
    <property type="entry name" value="Furin_repeat"/>
</dbReference>
<reference evidence="2 3" key="1">
    <citation type="journal article" date="2018" name="Plant J.">
        <title>Genome sequences of Chlorella sorokiniana UTEX 1602 and Micractinium conductrix SAG 241.80: implications to maltose excretion by a green alga.</title>
        <authorList>
            <person name="Arriola M.B."/>
            <person name="Velmurugan N."/>
            <person name="Zhang Y."/>
            <person name="Plunkett M.H."/>
            <person name="Hondzo H."/>
            <person name="Barney B.M."/>
        </authorList>
    </citation>
    <scope>NUCLEOTIDE SEQUENCE [LARGE SCALE GENOMIC DNA]</scope>
    <source>
        <strain evidence="3">UTEX 1602</strain>
    </source>
</reference>
<dbReference type="PANTHER" id="PTHR23275">
    <property type="entry name" value="CABRIOLET.-RELATED"/>
    <property type="match status" value="1"/>
</dbReference>
<dbReference type="EMBL" id="LHPG02000010">
    <property type="protein sequence ID" value="PRW50767.1"/>
    <property type="molecule type" value="Genomic_DNA"/>
</dbReference>
<comment type="caution">
    <text evidence="2">The sequence shown here is derived from an EMBL/GenBank/DDBJ whole genome shotgun (WGS) entry which is preliminary data.</text>
</comment>
<sequence>MLRPLLLAALVGLAAGDLCRPGSPPAADFSCIECDSAGTACTECDYASFLHENGTCIACETVLPHCLECSDADTCTLCAYWYGPKLEGERLTCVRCADKRCVDCRDDWQECLECDGPPNGQPTSRIKGACVVSSQECGEGCTECTANGTCEQCDTGLGLVGGRCRRCAAGDGCERCDGDEKRCSSCEYDKALTDGRCVKCSQKTCISCPKGPDACELCGNDYYASENGTCLPFPEGCVSAKPNGTCSDCGSGYSLSAGACKRCTSAHCDRCEQGKLDQCVSCSPPDGKGSFALVNGTCVRCAAASCEVCKEDDSTVCEFCKIGYYKTAKGACLKATIEGCEVPSEDGKTCQTCEMLTGLVDGKCVQCNTDLRCLHCDGNPAKCSECDGSSRLDNGTCTLISSSGLPGCSTESGGKCISCGCTSMPDGSPCFTLMDGACRPCADPNCASCDTPRNCTDCRRYTRWDDASERCRMDPNAPGQRPDDVPSR</sequence>
<accession>A0A2P6TN57</accession>
<name>A0A2P6TN57_CHLSO</name>
<dbReference type="OrthoDB" id="515847at2759"/>
<proteinExistence type="predicted"/>
<dbReference type="InterPro" id="IPR009030">
    <property type="entry name" value="Growth_fac_rcpt_cys_sf"/>
</dbReference>
<organism evidence="2 3">
    <name type="scientific">Chlorella sorokiniana</name>
    <name type="common">Freshwater green alga</name>
    <dbReference type="NCBI Taxonomy" id="3076"/>
    <lineage>
        <taxon>Eukaryota</taxon>
        <taxon>Viridiplantae</taxon>
        <taxon>Chlorophyta</taxon>
        <taxon>core chlorophytes</taxon>
        <taxon>Trebouxiophyceae</taxon>
        <taxon>Chlorellales</taxon>
        <taxon>Chlorellaceae</taxon>
        <taxon>Chlorella clade</taxon>
        <taxon>Chlorella</taxon>
    </lineage>
</organism>
<feature type="chain" id="PRO_5015145044" evidence="1">
    <location>
        <begin position="17"/>
        <end position="488"/>
    </location>
</feature>